<dbReference type="InterPro" id="IPR001848">
    <property type="entry name" value="Ribosomal_uS10"/>
</dbReference>
<dbReference type="EMBL" id="LT598469">
    <property type="protein sequence ID" value="SCU99820.1"/>
    <property type="molecule type" value="Genomic_DNA"/>
</dbReference>
<proteinExistence type="inferred from homology"/>
<dbReference type="Pfam" id="PF00338">
    <property type="entry name" value="Ribosomal_S10"/>
    <property type="match status" value="1"/>
</dbReference>
<dbReference type="OrthoDB" id="366214at2759"/>
<comment type="similarity">
    <text evidence="1">Belongs to the universal ribosomal protein uS10 family.</text>
</comment>
<accession>A0A1G4K7B9</accession>
<dbReference type="AlphaFoldDB" id="A0A1G4K7B9"/>
<dbReference type="PRINTS" id="PR00971">
    <property type="entry name" value="RIBOSOMALS10"/>
</dbReference>
<dbReference type="FunFam" id="3.30.70.600:FF:000003">
    <property type="entry name" value="30S ribosomal protein S10"/>
    <property type="match status" value="1"/>
</dbReference>
<evidence type="ECO:0000256" key="3">
    <source>
        <dbReference type="ARBA" id="ARBA00023274"/>
    </source>
</evidence>
<name>A0A1G4K7B9_9SACH</name>
<dbReference type="SUPFAM" id="SSF54999">
    <property type="entry name" value="Ribosomal protein S10"/>
    <property type="match status" value="1"/>
</dbReference>
<feature type="domain" description="Small ribosomal subunit protein uS10" evidence="6">
    <location>
        <begin position="61"/>
        <end position="158"/>
    </location>
</feature>
<evidence type="ECO:0000313" key="8">
    <source>
        <dbReference type="Proteomes" id="UP000191024"/>
    </source>
</evidence>
<evidence type="ECO:0000256" key="4">
    <source>
        <dbReference type="ARBA" id="ARBA00035261"/>
    </source>
</evidence>
<evidence type="ECO:0000256" key="1">
    <source>
        <dbReference type="ARBA" id="ARBA00007102"/>
    </source>
</evidence>
<reference evidence="7 8" key="1">
    <citation type="submission" date="2016-03" db="EMBL/GenBank/DDBJ databases">
        <authorList>
            <person name="Devillers H."/>
        </authorList>
    </citation>
    <scope>NUCLEOTIDE SEQUENCE [LARGE SCALE GENOMIC DNA]</scope>
    <source>
        <strain evidence="7">CBS 11717</strain>
    </source>
</reference>
<dbReference type="GO" id="GO:0006412">
    <property type="term" value="P:translation"/>
    <property type="evidence" value="ECO:0007669"/>
    <property type="project" value="InterPro"/>
</dbReference>
<dbReference type="InterPro" id="IPR036838">
    <property type="entry name" value="Ribosomal_uS10_dom_sf"/>
</dbReference>
<sequence length="207" mass="23653">MFKRLGLFSERNFVRFSSSEAKNLSKTSAASKPEDALPINVTAIYHAPLKIPIKHGDLIADLQLRSYDNENLDFFSDFILRAGFYLGMPMTGPKPLPTRRERWTVIRSPFAQAKSKENFERHTHKRLIRVWDTNPEVVELWLSYITKHAIPGVGMKCNLFQKEGIRLCQDIKPSGLLSKPSESLSVDEAVGQKVLELLDDEAFRKHL</sequence>
<evidence type="ECO:0000256" key="5">
    <source>
        <dbReference type="ARBA" id="ARBA00042916"/>
    </source>
</evidence>
<gene>
    <name evidence="7" type="ORF">LAMI_0G01068G</name>
</gene>
<dbReference type="HAMAP" id="MF_00508">
    <property type="entry name" value="Ribosomal_uS10"/>
    <property type="match status" value="1"/>
</dbReference>
<keyword evidence="2" id="KW-0689">Ribosomal protein</keyword>
<dbReference type="GO" id="GO:0005840">
    <property type="term" value="C:ribosome"/>
    <property type="evidence" value="ECO:0007669"/>
    <property type="project" value="UniProtKB-KW"/>
</dbReference>
<evidence type="ECO:0000259" key="6">
    <source>
        <dbReference type="SMART" id="SM01403"/>
    </source>
</evidence>
<dbReference type="GO" id="GO:0003735">
    <property type="term" value="F:structural constituent of ribosome"/>
    <property type="evidence" value="ECO:0007669"/>
    <property type="project" value="InterPro"/>
</dbReference>
<dbReference type="NCBIfam" id="TIGR01049">
    <property type="entry name" value="rpsJ_bact"/>
    <property type="match status" value="1"/>
</dbReference>
<dbReference type="STRING" id="1230905.A0A1G4K7B9"/>
<evidence type="ECO:0000256" key="2">
    <source>
        <dbReference type="ARBA" id="ARBA00022980"/>
    </source>
</evidence>
<keyword evidence="3" id="KW-0687">Ribonucleoprotein</keyword>
<dbReference type="GO" id="GO:1990904">
    <property type="term" value="C:ribonucleoprotein complex"/>
    <property type="evidence" value="ECO:0007669"/>
    <property type="project" value="UniProtKB-KW"/>
</dbReference>
<dbReference type="PANTHER" id="PTHR11700">
    <property type="entry name" value="30S RIBOSOMAL PROTEIN S10 FAMILY MEMBER"/>
    <property type="match status" value="1"/>
</dbReference>
<dbReference type="InterPro" id="IPR027486">
    <property type="entry name" value="Ribosomal_uS10_dom"/>
</dbReference>
<dbReference type="Gene3D" id="3.30.70.600">
    <property type="entry name" value="Ribosomal protein S10 domain"/>
    <property type="match status" value="1"/>
</dbReference>
<dbReference type="SMART" id="SM01403">
    <property type="entry name" value="Ribosomal_S10"/>
    <property type="match status" value="1"/>
</dbReference>
<keyword evidence="8" id="KW-1185">Reference proteome</keyword>
<protein>
    <recommendedName>
        <fullName evidence="4">Small ribosomal subunit protein uS10m</fullName>
    </recommendedName>
    <alternativeName>
        <fullName evidence="5">37S ribosomal protein S10, mitochondrial</fullName>
    </alternativeName>
</protein>
<evidence type="ECO:0000313" key="7">
    <source>
        <dbReference type="EMBL" id="SCU99820.1"/>
    </source>
</evidence>
<organism evidence="7 8">
    <name type="scientific">Lachancea mirantina</name>
    <dbReference type="NCBI Taxonomy" id="1230905"/>
    <lineage>
        <taxon>Eukaryota</taxon>
        <taxon>Fungi</taxon>
        <taxon>Dikarya</taxon>
        <taxon>Ascomycota</taxon>
        <taxon>Saccharomycotina</taxon>
        <taxon>Saccharomycetes</taxon>
        <taxon>Saccharomycetales</taxon>
        <taxon>Saccharomycetaceae</taxon>
        <taxon>Lachancea</taxon>
    </lineage>
</organism>
<dbReference type="Proteomes" id="UP000191024">
    <property type="component" value="Chromosome G"/>
</dbReference>